<organism evidence="1 2">
    <name type="scientific">Acetobacterium malicum</name>
    <dbReference type="NCBI Taxonomy" id="52692"/>
    <lineage>
        <taxon>Bacteria</taxon>
        <taxon>Bacillati</taxon>
        <taxon>Bacillota</taxon>
        <taxon>Clostridia</taxon>
        <taxon>Eubacteriales</taxon>
        <taxon>Eubacteriaceae</taxon>
        <taxon>Acetobacterium</taxon>
    </lineage>
</organism>
<gene>
    <name evidence="1" type="ORF">GH811_02660</name>
</gene>
<sequence>MSDNRMDDEFLNSAGKVMLVQEHQKNAVNNQLSQIDISMKNLSELNSSNLNDLDVLLMEAERLCQQQNIDPLVFTMDDLELGIELTNLSAEEKSSIKIDPLEMLEIVTIGDNCEWDEYLNNIEAYAEKNQVDLSQDPFKGLMTGSERAELSERIQSDYMMKKATCDKYDYMIAAFCGVGAGLIDSFFVGMPNASKIGKWTEGQTDSLVQKFSKMVWNADKKNGTPNLKKEPDNIASAIGYLERRFKVNYDARYAKDLEMGEDILIMNTKNHHLKSLGHSPDLIGLFFSILDQFTGKASFISDGHVIRVKPKDSGFELEGGNFIAKLFSGFCNWIGHIMSDMAGSSGTRGHENGGRGMGVGIPFFELFQFCNFGSFNIEGEQKNLAELMAKVFEKGYDMRHGIAMAIPVAINELFIRLLWAIKSRFYHERSWKDSIPFGDRPELRRMLLVGHGTLCLVDGADAAIRSCGEMITFVLHLNMIAWSRFAFAGLKEVRTLYKENCLDIELLEKDLEIEWEVLYGQISYS</sequence>
<name>A0ABR6YTL2_9FIRM</name>
<comment type="caution">
    <text evidence="1">The sequence shown here is derived from an EMBL/GenBank/DDBJ whole genome shotgun (WGS) entry which is preliminary data.</text>
</comment>
<dbReference type="Proteomes" id="UP000622405">
    <property type="component" value="Unassembled WGS sequence"/>
</dbReference>
<dbReference type="RefSeq" id="WP_186893180.1">
    <property type="nucleotide sequence ID" value="NZ_WJBE01000002.1"/>
</dbReference>
<reference evidence="1 2" key="1">
    <citation type="journal article" date="2020" name="mSystems">
        <title>Defining Genomic and Predicted Metabolic Features of the Acetobacterium Genus.</title>
        <authorList>
            <person name="Ross D.E."/>
            <person name="Marshall C.W."/>
            <person name="Gulliver D."/>
            <person name="May H.D."/>
            <person name="Norman R.S."/>
        </authorList>
    </citation>
    <scope>NUCLEOTIDE SEQUENCE [LARGE SCALE GENOMIC DNA]</scope>
    <source>
        <strain evidence="1 2">DSM 4132</strain>
    </source>
</reference>
<proteinExistence type="predicted"/>
<accession>A0ABR6YTL2</accession>
<dbReference type="EMBL" id="WJBE01000002">
    <property type="protein sequence ID" value="MBC3898518.1"/>
    <property type="molecule type" value="Genomic_DNA"/>
</dbReference>
<keyword evidence="2" id="KW-1185">Reference proteome</keyword>
<evidence type="ECO:0000313" key="2">
    <source>
        <dbReference type="Proteomes" id="UP000622405"/>
    </source>
</evidence>
<protein>
    <submittedName>
        <fullName evidence="1">Uncharacterized protein</fullName>
    </submittedName>
</protein>
<evidence type="ECO:0000313" key="1">
    <source>
        <dbReference type="EMBL" id="MBC3898518.1"/>
    </source>
</evidence>